<feature type="transmembrane region" description="Helical" evidence="5">
    <location>
        <begin position="140"/>
        <end position="161"/>
    </location>
</feature>
<dbReference type="GeneID" id="54415158"/>
<keyword evidence="2 5" id="KW-0812">Transmembrane</keyword>
<feature type="transmembrane region" description="Helical" evidence="5">
    <location>
        <begin position="450"/>
        <end position="471"/>
    </location>
</feature>
<feature type="transmembrane region" description="Helical" evidence="5">
    <location>
        <begin position="264"/>
        <end position="282"/>
    </location>
</feature>
<dbReference type="PANTHER" id="PTHR23294">
    <property type="entry name" value="ET TRANSLATION PRODUCT-RELATED"/>
    <property type="match status" value="1"/>
</dbReference>
<keyword evidence="7" id="KW-1185">Reference proteome</keyword>
<evidence type="ECO:0000256" key="4">
    <source>
        <dbReference type="ARBA" id="ARBA00023136"/>
    </source>
</evidence>
<feature type="transmembrane region" description="Helical" evidence="5">
    <location>
        <begin position="49"/>
        <end position="67"/>
    </location>
</feature>
<evidence type="ECO:0000313" key="7">
    <source>
        <dbReference type="Proteomes" id="UP000504638"/>
    </source>
</evidence>
<dbReference type="Proteomes" id="UP000504638">
    <property type="component" value="Unplaced"/>
</dbReference>
<organism evidence="6">
    <name type="scientific">Eremomyces bilateralis CBS 781.70</name>
    <dbReference type="NCBI Taxonomy" id="1392243"/>
    <lineage>
        <taxon>Eukaryota</taxon>
        <taxon>Fungi</taxon>
        <taxon>Dikarya</taxon>
        <taxon>Ascomycota</taxon>
        <taxon>Pezizomycotina</taxon>
        <taxon>Dothideomycetes</taxon>
        <taxon>Dothideomycetes incertae sedis</taxon>
        <taxon>Eremomycetales</taxon>
        <taxon>Eremomycetaceae</taxon>
        <taxon>Eremomyces</taxon>
    </lineage>
</organism>
<feature type="transmembrane region" description="Helical" evidence="5">
    <location>
        <begin position="388"/>
        <end position="407"/>
    </location>
</feature>
<evidence type="ECO:0000256" key="2">
    <source>
        <dbReference type="ARBA" id="ARBA00022692"/>
    </source>
</evidence>
<dbReference type="GO" id="GO:0016020">
    <property type="term" value="C:membrane"/>
    <property type="evidence" value="ECO:0007669"/>
    <property type="project" value="UniProtKB-SubCell"/>
</dbReference>
<sequence>MATEEKSETLAQTTPAEEAGVAPAVPKSWKYKTFRVGPWTIPCYASPPIQLVIVSFVCFMCPGMYNALTGMGGGGQVDASAANKANVALYSTFAVVGFFAGTFTNRLGIRTTLCFGGLGYSIYVASFLSYNHNKNEGFNIFAGALLGVCAGLLWCAQGAIMMSYPPEESKGKYIGWFWMIFNLGAVIGSLIPLGQNINAVSNTVVNDGTYIGFLVLTIVGAVLAWTLVDAKDVIRHDGSRIILMKNPTWWTEIRGLGEVFMTDPYIVLLFPMFIASNWFYAYHFNGVNLAMFNTRTRALNGVIYYVMQIFGAMSFGYALDRPYIRRTTRARVVWVVLMVLTMVIWGGGYVFQKKYTRDLVTTGADTEDDPTDDYVKLDWTDSGYIGPMFLYLFYGFYDAAWQTTVYWYMGAITNNGRKLANFAGFYKGIQSAGGAIMWRLDDIGTPYMTLFASCWGLLAGSLIIAVPVILLKIKESVAIEEDLMFSDETVQDVIPGASLKEARE</sequence>
<feature type="transmembrane region" description="Helical" evidence="5">
    <location>
        <begin position="302"/>
        <end position="320"/>
    </location>
</feature>
<name>A0A6G1G9V3_9PEZI</name>
<dbReference type="RefSeq" id="XP_033536489.1">
    <property type="nucleotide sequence ID" value="XM_033674588.1"/>
</dbReference>
<dbReference type="AlphaFoldDB" id="A0A6G1G9V3"/>
<dbReference type="CDD" id="cd06178">
    <property type="entry name" value="MFS_unc93-like"/>
    <property type="match status" value="1"/>
</dbReference>
<evidence type="ECO:0000313" key="8">
    <source>
        <dbReference type="RefSeq" id="XP_033536489.1"/>
    </source>
</evidence>
<feature type="transmembrane region" description="Helical" evidence="5">
    <location>
        <begin position="87"/>
        <end position="104"/>
    </location>
</feature>
<reference evidence="6 8" key="1">
    <citation type="submission" date="2020-01" db="EMBL/GenBank/DDBJ databases">
        <authorList>
            <consortium name="DOE Joint Genome Institute"/>
            <person name="Haridas S."/>
            <person name="Albert R."/>
            <person name="Binder M."/>
            <person name="Bloem J."/>
            <person name="Labutti K."/>
            <person name="Salamov A."/>
            <person name="Andreopoulos B."/>
            <person name="Baker S.E."/>
            <person name="Barry K."/>
            <person name="Bills G."/>
            <person name="Bluhm B.H."/>
            <person name="Cannon C."/>
            <person name="Castanera R."/>
            <person name="Culley D.E."/>
            <person name="Daum C."/>
            <person name="Ezra D."/>
            <person name="Gonzalez J.B."/>
            <person name="Henrissat B."/>
            <person name="Kuo A."/>
            <person name="Liang C."/>
            <person name="Lipzen A."/>
            <person name="Lutzoni F."/>
            <person name="Magnuson J."/>
            <person name="Mondo S."/>
            <person name="Nolan M."/>
            <person name="Ohm R."/>
            <person name="Pangilinan J."/>
            <person name="Park H.-J."/>
            <person name="Ramirez L."/>
            <person name="Alfaro M."/>
            <person name="Sun H."/>
            <person name="Tritt A."/>
            <person name="Yoshinaga Y."/>
            <person name="Zwiers L.-H."/>
            <person name="Turgeon B.G."/>
            <person name="Goodwin S.B."/>
            <person name="Spatafora J.W."/>
            <person name="Crous P.W."/>
            <person name="Grigoriev I.V."/>
        </authorList>
    </citation>
    <scope>NUCLEOTIDE SEQUENCE</scope>
    <source>
        <strain evidence="6 8">CBS 781.70</strain>
    </source>
</reference>
<dbReference type="EMBL" id="ML975152">
    <property type="protein sequence ID" value="KAF1814858.1"/>
    <property type="molecule type" value="Genomic_DNA"/>
</dbReference>
<dbReference type="PANTHER" id="PTHR23294:SF54">
    <property type="entry name" value="DUF895 DOMAIN MEMBRANE PROTEIN (AFU_ORTHOLOGUE AFUA_8G04110)"/>
    <property type="match status" value="1"/>
</dbReference>
<evidence type="ECO:0000256" key="3">
    <source>
        <dbReference type="ARBA" id="ARBA00022989"/>
    </source>
</evidence>
<dbReference type="InterPro" id="IPR036259">
    <property type="entry name" value="MFS_trans_sf"/>
</dbReference>
<dbReference type="InterPro" id="IPR011701">
    <property type="entry name" value="MFS"/>
</dbReference>
<keyword evidence="3 5" id="KW-1133">Transmembrane helix</keyword>
<protein>
    <submittedName>
        <fullName evidence="6 8">MFS general substrate transporter</fullName>
    </submittedName>
</protein>
<dbReference type="Pfam" id="PF07690">
    <property type="entry name" value="MFS_1"/>
    <property type="match status" value="1"/>
</dbReference>
<feature type="transmembrane region" description="Helical" evidence="5">
    <location>
        <begin position="211"/>
        <end position="230"/>
    </location>
</feature>
<dbReference type="OrthoDB" id="196103at2759"/>
<evidence type="ECO:0000313" key="6">
    <source>
        <dbReference type="EMBL" id="KAF1814858.1"/>
    </source>
</evidence>
<dbReference type="SUPFAM" id="SSF103473">
    <property type="entry name" value="MFS general substrate transporter"/>
    <property type="match status" value="1"/>
</dbReference>
<gene>
    <name evidence="6 8" type="ORF">P152DRAFT_235603</name>
</gene>
<feature type="transmembrane region" description="Helical" evidence="5">
    <location>
        <begin position="111"/>
        <end position="128"/>
    </location>
</feature>
<feature type="transmembrane region" description="Helical" evidence="5">
    <location>
        <begin position="332"/>
        <end position="351"/>
    </location>
</feature>
<dbReference type="InterPro" id="IPR051617">
    <property type="entry name" value="UNC-93-like_regulator"/>
</dbReference>
<comment type="subcellular location">
    <subcellularLocation>
        <location evidence="1">Membrane</location>
        <topology evidence="1">Multi-pass membrane protein</topology>
    </subcellularLocation>
</comment>
<evidence type="ECO:0000256" key="1">
    <source>
        <dbReference type="ARBA" id="ARBA00004141"/>
    </source>
</evidence>
<proteinExistence type="predicted"/>
<accession>A0A6G1G9V3</accession>
<reference evidence="8" key="2">
    <citation type="submission" date="2020-04" db="EMBL/GenBank/DDBJ databases">
        <authorList>
            <consortium name="NCBI Genome Project"/>
        </authorList>
    </citation>
    <scope>NUCLEOTIDE SEQUENCE</scope>
    <source>
        <strain evidence="8">CBS 781.70</strain>
    </source>
</reference>
<dbReference type="GO" id="GO:0022857">
    <property type="term" value="F:transmembrane transporter activity"/>
    <property type="evidence" value="ECO:0007669"/>
    <property type="project" value="InterPro"/>
</dbReference>
<feature type="transmembrane region" description="Helical" evidence="5">
    <location>
        <begin position="173"/>
        <end position="191"/>
    </location>
</feature>
<keyword evidence="4 5" id="KW-0472">Membrane</keyword>
<dbReference type="Gene3D" id="1.20.1250.20">
    <property type="entry name" value="MFS general substrate transporter like domains"/>
    <property type="match status" value="2"/>
</dbReference>
<evidence type="ECO:0000256" key="5">
    <source>
        <dbReference type="SAM" id="Phobius"/>
    </source>
</evidence>
<reference evidence="8" key="3">
    <citation type="submission" date="2025-04" db="UniProtKB">
        <authorList>
            <consortium name="RefSeq"/>
        </authorList>
    </citation>
    <scope>IDENTIFICATION</scope>
    <source>
        <strain evidence="8">CBS 781.70</strain>
    </source>
</reference>